<dbReference type="Proteomes" id="UP001428341">
    <property type="component" value="Unassembled WGS sequence"/>
</dbReference>
<evidence type="ECO:0000313" key="3">
    <source>
        <dbReference type="Proteomes" id="UP001428341"/>
    </source>
</evidence>
<dbReference type="AlphaFoldDB" id="A0AAP0LNP1"/>
<comment type="caution">
    <text evidence="2">The sequence shown here is derived from an EMBL/GenBank/DDBJ whole genome shotgun (WGS) entry which is preliminary data.</text>
</comment>
<reference evidence="2 3" key="1">
    <citation type="submission" date="2024-05" db="EMBL/GenBank/DDBJ databases">
        <title>Haplotype-resolved chromosome-level genome assembly of Huyou (Citrus changshanensis).</title>
        <authorList>
            <person name="Miao C."/>
            <person name="Chen W."/>
            <person name="Wu Y."/>
            <person name="Wang L."/>
            <person name="Zhao S."/>
            <person name="Grierson D."/>
            <person name="Xu C."/>
            <person name="Chen K."/>
        </authorList>
    </citation>
    <scope>NUCLEOTIDE SEQUENCE [LARGE SCALE GENOMIC DNA]</scope>
    <source>
        <strain evidence="2">01-14</strain>
        <tissue evidence="2">Leaf</tissue>
    </source>
</reference>
<gene>
    <name evidence="2" type="ORF">WN944_024458</name>
</gene>
<sequence>MLKKHTNTSLSIVADFGTIIGWYILQVDPTYDWGHMMPGSYVFDLTMLHYVGPAVVIQDDPHPNQNNGQQQNAGPMQNGD</sequence>
<name>A0AAP0LNP1_9ROSI</name>
<proteinExistence type="predicted"/>
<organism evidence="2 3">
    <name type="scientific">Citrus x changshan-huyou</name>
    <dbReference type="NCBI Taxonomy" id="2935761"/>
    <lineage>
        <taxon>Eukaryota</taxon>
        <taxon>Viridiplantae</taxon>
        <taxon>Streptophyta</taxon>
        <taxon>Embryophyta</taxon>
        <taxon>Tracheophyta</taxon>
        <taxon>Spermatophyta</taxon>
        <taxon>Magnoliopsida</taxon>
        <taxon>eudicotyledons</taxon>
        <taxon>Gunneridae</taxon>
        <taxon>Pentapetalae</taxon>
        <taxon>rosids</taxon>
        <taxon>malvids</taxon>
        <taxon>Sapindales</taxon>
        <taxon>Rutaceae</taxon>
        <taxon>Aurantioideae</taxon>
        <taxon>Citrus</taxon>
    </lineage>
</organism>
<dbReference type="EMBL" id="JBCGBO010000024">
    <property type="protein sequence ID" value="KAK9181321.1"/>
    <property type="molecule type" value="Genomic_DNA"/>
</dbReference>
<protein>
    <submittedName>
        <fullName evidence="2">Uncharacterized protein</fullName>
    </submittedName>
</protein>
<evidence type="ECO:0000256" key="1">
    <source>
        <dbReference type="SAM" id="MobiDB-lite"/>
    </source>
</evidence>
<accession>A0AAP0LNP1</accession>
<keyword evidence="3" id="KW-1185">Reference proteome</keyword>
<feature type="compositionally biased region" description="Low complexity" evidence="1">
    <location>
        <begin position="63"/>
        <end position="80"/>
    </location>
</feature>
<feature type="region of interest" description="Disordered" evidence="1">
    <location>
        <begin position="58"/>
        <end position="80"/>
    </location>
</feature>
<evidence type="ECO:0000313" key="2">
    <source>
        <dbReference type="EMBL" id="KAK9181321.1"/>
    </source>
</evidence>